<dbReference type="EMBL" id="JAMRXG010000018">
    <property type="protein sequence ID" value="MCM6778018.1"/>
    <property type="molecule type" value="Genomic_DNA"/>
</dbReference>
<evidence type="ECO:0000313" key="1">
    <source>
        <dbReference type="EMBL" id="MCM6778018.1"/>
    </source>
</evidence>
<dbReference type="Proteomes" id="UP001139157">
    <property type="component" value="Unassembled WGS sequence"/>
</dbReference>
<name>A0A9X2EGY8_9NOCA</name>
<protein>
    <submittedName>
        <fullName evidence="1">Uncharacterized protein</fullName>
    </submittedName>
</protein>
<dbReference type="RefSeq" id="WP_251917474.1">
    <property type="nucleotide sequence ID" value="NZ_JAMRXG010000018.1"/>
</dbReference>
<reference evidence="1" key="1">
    <citation type="submission" date="2022-06" db="EMBL/GenBank/DDBJ databases">
        <title>Novel species in genus nocardia.</title>
        <authorList>
            <person name="Li F."/>
        </authorList>
    </citation>
    <scope>NUCLEOTIDE SEQUENCE</scope>
    <source>
        <strain evidence="1">CDC141</strain>
    </source>
</reference>
<accession>A0A9X2EGY8</accession>
<evidence type="ECO:0000313" key="2">
    <source>
        <dbReference type="Proteomes" id="UP001139157"/>
    </source>
</evidence>
<proteinExistence type="predicted"/>
<comment type="caution">
    <text evidence="1">The sequence shown here is derived from an EMBL/GenBank/DDBJ whole genome shotgun (WGS) entry which is preliminary data.</text>
</comment>
<sequence>MAKVFETIYADGIGREITEIRDHQWHLWCAAFTVQSLEGMFDLTPATRAIPILDAAIARFNAAPDDLRTALHPEDWLMLRGNRRLMEKMRATLADHPDATISGVHEDTE</sequence>
<dbReference type="AlphaFoldDB" id="A0A9X2EGY8"/>
<keyword evidence="2" id="KW-1185">Reference proteome</keyword>
<gene>
    <name evidence="1" type="ORF">NDR86_31495</name>
</gene>
<organism evidence="1 2">
    <name type="scientific">Nocardia pulmonis</name>
    <dbReference type="NCBI Taxonomy" id="2951408"/>
    <lineage>
        <taxon>Bacteria</taxon>
        <taxon>Bacillati</taxon>
        <taxon>Actinomycetota</taxon>
        <taxon>Actinomycetes</taxon>
        <taxon>Mycobacteriales</taxon>
        <taxon>Nocardiaceae</taxon>
        <taxon>Nocardia</taxon>
    </lineage>
</organism>